<dbReference type="PANTHER" id="PTHR12658">
    <property type="entry name" value="BETA-TUBULIN COFACTOR D"/>
    <property type="match status" value="1"/>
</dbReference>
<dbReference type="GO" id="GO:0007023">
    <property type="term" value="P:post-chaperonin tubulin folding pathway"/>
    <property type="evidence" value="ECO:0007669"/>
    <property type="project" value="InterPro"/>
</dbReference>
<gene>
    <name evidence="4" type="ORF">GNLVRS02_ARAD1D37004g</name>
</gene>
<dbReference type="GO" id="GO:0048487">
    <property type="term" value="F:beta-tubulin binding"/>
    <property type="evidence" value="ECO:0007669"/>
    <property type="project" value="InterPro"/>
</dbReference>
<evidence type="ECO:0000256" key="1">
    <source>
        <dbReference type="ARBA" id="ARBA00023186"/>
    </source>
</evidence>
<protein>
    <submittedName>
        <fullName evidence="4">ARAD1D37004p</fullName>
    </submittedName>
</protein>
<name>A0A060TC55_BLAAD</name>
<dbReference type="GO" id="GO:0000226">
    <property type="term" value="P:microtubule cytoskeleton organization"/>
    <property type="evidence" value="ECO:0007669"/>
    <property type="project" value="TreeGrafter"/>
</dbReference>
<sequence>MDDGDIGITKSAPELLGSIDDSLRRLLSHESDNVELEVEALVSFLNPFQDCPQLLDKRLEEMIQQLSGEYLDNGNQWPMKVLYNLCKIRGEKVVSRFLSSEVHLLPLIHRQLQGSATGQWETRYMLLLWMSILILAPFSLDILDGEGYHSRLYDSVSRYIDVAGKERDGAAVVLARLITRADTSDLLHKFFGNLRQNWNSSLLFRIGTLHCCAIVWRVAKPKQVAPFIPMVMNTIDPESNSESSSKYHKMAAKNLGRMGLTILSTGLEQEYLEPIIDTLLNFYLGYEDTTVRYTAAKAIARMVANLPSEVQPDVIDAILSTFEDDMSRGDLSFASSSKWHGSLLCLAELLRRRILNVDEYLPTIARVLTTSLQFEQKRLTYATGANVRDASCYVCWSLFRVYQDIPAPILDQILANLVVLCCFDREVNIRRAASAAIQEGIGRQNGSPGSLSLEKGLKLIQIVDYLRIGLRSRCFLEISSEVYDLGFQDVVEFLPTVISSWDRDIRKLAASSASVLGAKPGEHSKITDKLFSIYRKDDFEIMHGVLCALGAMLSSVDNEAYDSKAIDILHGITDEELQHENEVLNAEGFLSLFKSILPRRSSELLPLFPKFSLCLELEDPSIVALNIATVSSIPSKMLPQHMIDLWIERMSAKAPYAAYLGALEPSYHSERIRSALANIANHPKHDAAIRKQAVNSIAMIFVASDQTNSQYLDHILQGLDDYTVDARGDVGSWIREICIHWSKQIRLLPNCPADFPAAVDKRLLRICSEPLGRLRVLSCKAIGSASVAREAVDILRGLSELDDAERNGEQYFFGIVKVLNHLEGQGIIDFLKGYVCSAGAIRGSEETLKNSFEALLTYLFEEAAEEKALAVTRSIIALMDVKTYGVRVSSSALRVLHRLLEAGYEEVPEELHNSLFVRAYNLHINTKDLGRINTCTSVFGFLAEQGHEKSIERLKTLCGHWGASVRMSAADALYPVMENETIRQTLENTDWTSPVQQLQEQLALLKMPA</sequence>
<keyword evidence="1" id="KW-0143">Chaperone</keyword>
<dbReference type="SUPFAM" id="SSF48371">
    <property type="entry name" value="ARM repeat"/>
    <property type="match status" value="2"/>
</dbReference>
<dbReference type="InterPro" id="IPR058033">
    <property type="entry name" value="ARM_TBCD_2nd"/>
</dbReference>
<dbReference type="Pfam" id="PF23579">
    <property type="entry name" value="ARM_TBCD"/>
    <property type="match status" value="1"/>
</dbReference>
<dbReference type="GO" id="GO:0007021">
    <property type="term" value="P:tubulin complex assembly"/>
    <property type="evidence" value="ECO:0007669"/>
    <property type="project" value="InterPro"/>
</dbReference>
<dbReference type="Gene3D" id="1.25.10.10">
    <property type="entry name" value="Leucine-rich Repeat Variant"/>
    <property type="match status" value="1"/>
</dbReference>
<evidence type="ECO:0000259" key="3">
    <source>
        <dbReference type="Pfam" id="PF25767"/>
    </source>
</evidence>
<dbReference type="PhylomeDB" id="A0A060TC55"/>
<accession>A0A060TC55</accession>
<reference evidence="4" key="1">
    <citation type="submission" date="2014-02" db="EMBL/GenBank/DDBJ databases">
        <authorList>
            <person name="Genoscope - CEA"/>
        </authorList>
    </citation>
    <scope>NUCLEOTIDE SEQUENCE</scope>
    <source>
        <strain evidence="4">LS3</strain>
    </source>
</reference>
<dbReference type="AlphaFoldDB" id="A0A060TC55"/>
<dbReference type="InterPro" id="IPR022577">
    <property type="entry name" value="TBCD_C"/>
</dbReference>
<dbReference type="GO" id="GO:0005096">
    <property type="term" value="F:GTPase activator activity"/>
    <property type="evidence" value="ECO:0007669"/>
    <property type="project" value="InterPro"/>
</dbReference>
<dbReference type="InterPro" id="IPR033162">
    <property type="entry name" value="TBCD"/>
</dbReference>
<organism evidence="4">
    <name type="scientific">Blastobotrys adeninivorans</name>
    <name type="common">Yeast</name>
    <name type="synonym">Arxula adeninivorans</name>
    <dbReference type="NCBI Taxonomy" id="409370"/>
    <lineage>
        <taxon>Eukaryota</taxon>
        <taxon>Fungi</taxon>
        <taxon>Dikarya</taxon>
        <taxon>Ascomycota</taxon>
        <taxon>Saccharomycotina</taxon>
        <taxon>Dipodascomycetes</taxon>
        <taxon>Dipodascales</taxon>
        <taxon>Trichomonascaceae</taxon>
        <taxon>Blastobotrys</taxon>
    </lineage>
</organism>
<dbReference type="InterPro" id="IPR011989">
    <property type="entry name" value="ARM-like"/>
</dbReference>
<dbReference type="Pfam" id="PF25767">
    <property type="entry name" value="ARM_TBCD_2nd"/>
    <property type="match status" value="1"/>
</dbReference>
<proteinExistence type="predicted"/>
<evidence type="ECO:0000313" key="4">
    <source>
        <dbReference type="EMBL" id="CDP38543.1"/>
    </source>
</evidence>
<dbReference type="InterPro" id="IPR016024">
    <property type="entry name" value="ARM-type_fold"/>
</dbReference>
<feature type="domain" description="Tubulin-folding cofactor D C-terminal" evidence="2">
    <location>
        <begin position="762"/>
        <end position="917"/>
    </location>
</feature>
<dbReference type="EMBL" id="HG937694">
    <property type="protein sequence ID" value="CDP38543.1"/>
    <property type="molecule type" value="Genomic_DNA"/>
</dbReference>
<dbReference type="Pfam" id="PF12612">
    <property type="entry name" value="TFCD_C"/>
    <property type="match status" value="1"/>
</dbReference>
<dbReference type="PANTHER" id="PTHR12658:SF0">
    <property type="entry name" value="TUBULIN-SPECIFIC CHAPERONE D"/>
    <property type="match status" value="1"/>
</dbReference>
<feature type="domain" description="Tubulin-folding cofactor D ARM repeats" evidence="3">
    <location>
        <begin position="268"/>
        <end position="446"/>
    </location>
</feature>
<reference evidence="4" key="2">
    <citation type="submission" date="2014-06" db="EMBL/GenBank/DDBJ databases">
        <title>The complete genome of Blastobotrys (Arxula) adeninivorans LS3 - a yeast of biotechnological interest.</title>
        <authorList>
            <person name="Kunze G."/>
            <person name="Gaillardin C."/>
            <person name="Czernicka M."/>
            <person name="Durrens P."/>
            <person name="Martin T."/>
            <person name="Boer E."/>
            <person name="Gabaldon T."/>
            <person name="Cruz J."/>
            <person name="Talla E."/>
            <person name="Marck C."/>
            <person name="Goffeau A."/>
            <person name="Barbe V."/>
            <person name="Baret P."/>
            <person name="Baronian K."/>
            <person name="Beier S."/>
            <person name="Bleykasten C."/>
            <person name="Bode R."/>
            <person name="Casaregola S."/>
            <person name="Despons L."/>
            <person name="Fairhead C."/>
            <person name="Giersberg M."/>
            <person name="Gierski P."/>
            <person name="Hahnel U."/>
            <person name="Hartmann A."/>
            <person name="Jankowska D."/>
            <person name="Jubin C."/>
            <person name="Jung P."/>
            <person name="Lafontaine I."/>
            <person name="Leh-Louis V."/>
            <person name="Lemaire M."/>
            <person name="Marcet-Houben M."/>
            <person name="Mascher M."/>
            <person name="Morel G."/>
            <person name="Richard G.-F."/>
            <person name="Riechen J."/>
            <person name="Sacerdot C."/>
            <person name="Sarkar A."/>
            <person name="Savel G."/>
            <person name="Schacherer J."/>
            <person name="Sherman D."/>
            <person name="Straub M.-L."/>
            <person name="Stein N."/>
            <person name="Thierry A."/>
            <person name="Trautwein-Schult A."/>
            <person name="Westhof E."/>
            <person name="Worch S."/>
            <person name="Dujon B."/>
            <person name="Souciet J.-L."/>
            <person name="Wincker P."/>
            <person name="Scholz U."/>
            <person name="Neuveglise N."/>
        </authorList>
    </citation>
    <scope>NUCLEOTIDE SEQUENCE</scope>
    <source>
        <strain evidence="4">LS3</strain>
    </source>
</reference>
<evidence type="ECO:0000259" key="2">
    <source>
        <dbReference type="Pfam" id="PF12612"/>
    </source>
</evidence>